<keyword evidence="6" id="KW-0479">Metal-binding</keyword>
<evidence type="ECO:0000256" key="5">
    <source>
        <dbReference type="ARBA" id="ARBA00022801"/>
    </source>
</evidence>
<dbReference type="GO" id="GO:0003727">
    <property type="term" value="F:single-stranded RNA binding"/>
    <property type="evidence" value="ECO:0007669"/>
    <property type="project" value="TreeGrafter"/>
</dbReference>
<keyword evidence="2 6" id="KW-0963">Cytoplasm</keyword>
<gene>
    <name evidence="6" type="primary">nfi</name>
    <name evidence="7" type="ORF">HYZ11_11300</name>
</gene>
<organism evidence="7 8">
    <name type="scientific">Tectimicrobiota bacterium</name>
    <dbReference type="NCBI Taxonomy" id="2528274"/>
    <lineage>
        <taxon>Bacteria</taxon>
        <taxon>Pseudomonadati</taxon>
        <taxon>Nitrospinota/Tectimicrobiota group</taxon>
        <taxon>Candidatus Tectimicrobiota</taxon>
    </lineage>
</organism>
<keyword evidence="4 6" id="KW-0255">Endonuclease</keyword>
<dbReference type="HAMAP" id="MF_00801">
    <property type="entry name" value="Endonuclease_5"/>
    <property type="match status" value="1"/>
</dbReference>
<dbReference type="GO" id="GO:0016891">
    <property type="term" value="F:RNA endonuclease activity producing 5'-phosphomonoesters, hydrolytic mechanism"/>
    <property type="evidence" value="ECO:0007669"/>
    <property type="project" value="TreeGrafter"/>
</dbReference>
<proteinExistence type="inferred from homology"/>
<protein>
    <recommendedName>
        <fullName evidence="6">Endonuclease V</fullName>
        <ecNumber evidence="6">3.1.21.7</ecNumber>
    </recommendedName>
    <alternativeName>
        <fullName evidence="6">Deoxyinosine 3'endonuclease</fullName>
    </alternativeName>
    <alternativeName>
        <fullName evidence="6">Deoxyribonuclease V</fullName>
        <shortName evidence="6">DNase V</shortName>
    </alternativeName>
</protein>
<comment type="caution">
    <text evidence="7">The sequence shown here is derived from an EMBL/GenBank/DDBJ whole genome shotgun (WGS) entry which is preliminary data.</text>
</comment>
<dbReference type="PANTHER" id="PTHR28511:SF1">
    <property type="entry name" value="ENDONUCLEASE V"/>
    <property type="match status" value="1"/>
</dbReference>
<comment type="function">
    <text evidence="6">DNA repair enzyme involved in the repair of deaminated bases. Selectively cleaves double-stranded DNA at the second phosphodiester bond 3' to a deoxyinosine leaving behind the intact lesion on the nicked DNA.</text>
</comment>
<evidence type="ECO:0000313" key="7">
    <source>
        <dbReference type="EMBL" id="MBI3128181.1"/>
    </source>
</evidence>
<name>A0A932I2K5_UNCTE</name>
<dbReference type="EC" id="3.1.21.7" evidence="6"/>
<feature type="site" description="Interaction with target DNA" evidence="6">
    <location>
        <position position="84"/>
    </location>
</feature>
<sequence>MGRPASLLLHSWSLTPAEAILLQRELRSRVSLEPRRRPPRTIAGADISMPRFGRRAAAAIVVCSLPGLAVVEESLASGELRFPYVPGLLSFREGPLLEAAFRGLKRRPDLLLVDGQGIAHPRGLGIASHLGLRLGLCTVGCAKSRLWGEETEPPPARGGWSPLKGPDGGVVGAALRTRAGVKPVYVSPGHGIDLEGAIRWTLAAAPRYRIPEPLRAAHERANAERRRLGL</sequence>
<dbReference type="Proteomes" id="UP000782312">
    <property type="component" value="Unassembled WGS sequence"/>
</dbReference>
<keyword evidence="5 6" id="KW-0378">Hydrolase</keyword>
<dbReference type="GO" id="GO:0005737">
    <property type="term" value="C:cytoplasm"/>
    <property type="evidence" value="ECO:0007669"/>
    <property type="project" value="UniProtKB-SubCell"/>
</dbReference>
<comment type="similarity">
    <text evidence="6">Belongs to the endonuclease V family.</text>
</comment>
<evidence type="ECO:0000313" key="8">
    <source>
        <dbReference type="Proteomes" id="UP000782312"/>
    </source>
</evidence>
<dbReference type="GO" id="GO:0043737">
    <property type="term" value="F:deoxyribonuclease V activity"/>
    <property type="evidence" value="ECO:0007669"/>
    <property type="project" value="UniProtKB-UniRule"/>
</dbReference>
<dbReference type="GO" id="GO:0006281">
    <property type="term" value="P:DNA repair"/>
    <property type="evidence" value="ECO:0007669"/>
    <property type="project" value="UniProtKB-UniRule"/>
</dbReference>
<evidence type="ECO:0000256" key="3">
    <source>
        <dbReference type="ARBA" id="ARBA00022722"/>
    </source>
</evidence>
<keyword evidence="6" id="KW-0460">Magnesium</keyword>
<accession>A0A932I2K5</accession>
<dbReference type="CDD" id="cd06559">
    <property type="entry name" value="Endonuclease_V"/>
    <property type="match status" value="1"/>
</dbReference>
<feature type="binding site" evidence="6">
    <location>
        <position position="46"/>
    </location>
    <ligand>
        <name>Mg(2+)</name>
        <dbReference type="ChEBI" id="CHEBI:18420"/>
    </ligand>
</feature>
<comment type="catalytic activity">
    <reaction evidence="6">
        <text>Endonucleolytic cleavage at apurinic or apyrimidinic sites to products with a 5'-phosphate.</text>
        <dbReference type="EC" id="3.1.21.7"/>
    </reaction>
</comment>
<dbReference type="Pfam" id="PF04493">
    <property type="entry name" value="Endonuclease_5"/>
    <property type="match status" value="1"/>
</dbReference>
<dbReference type="EMBL" id="JACPUR010000024">
    <property type="protein sequence ID" value="MBI3128181.1"/>
    <property type="molecule type" value="Genomic_DNA"/>
</dbReference>
<evidence type="ECO:0000256" key="4">
    <source>
        <dbReference type="ARBA" id="ARBA00022759"/>
    </source>
</evidence>
<dbReference type="AlphaFoldDB" id="A0A932I2K5"/>
<feature type="binding site" evidence="6">
    <location>
        <position position="114"/>
    </location>
    <ligand>
        <name>Mg(2+)</name>
        <dbReference type="ChEBI" id="CHEBI:18420"/>
    </ligand>
</feature>
<reference evidence="7" key="1">
    <citation type="submission" date="2020-07" db="EMBL/GenBank/DDBJ databases">
        <title>Huge and variable diversity of episymbiotic CPR bacteria and DPANN archaea in groundwater ecosystems.</title>
        <authorList>
            <person name="He C.Y."/>
            <person name="Keren R."/>
            <person name="Whittaker M."/>
            <person name="Farag I.F."/>
            <person name="Doudna J."/>
            <person name="Cate J.H.D."/>
            <person name="Banfield J.F."/>
        </authorList>
    </citation>
    <scope>NUCLEOTIDE SEQUENCE</scope>
    <source>
        <strain evidence="7">NC_groundwater_763_Ag_S-0.2um_68_21</strain>
    </source>
</reference>
<comment type="subcellular location">
    <subcellularLocation>
        <location evidence="1 6">Cytoplasm</location>
    </subcellularLocation>
</comment>
<keyword evidence="3 6" id="KW-0540">Nuclease</keyword>
<evidence type="ECO:0000256" key="6">
    <source>
        <dbReference type="HAMAP-Rule" id="MF_00801"/>
    </source>
</evidence>
<dbReference type="InterPro" id="IPR007581">
    <property type="entry name" value="Endonuclease-V"/>
</dbReference>
<dbReference type="Gene3D" id="3.30.2170.10">
    <property type="entry name" value="archaeoglobus fulgidus dsm 4304 superfamily"/>
    <property type="match status" value="1"/>
</dbReference>
<dbReference type="PANTHER" id="PTHR28511">
    <property type="entry name" value="ENDONUCLEASE V"/>
    <property type="match status" value="1"/>
</dbReference>
<dbReference type="GO" id="GO:0000287">
    <property type="term" value="F:magnesium ion binding"/>
    <property type="evidence" value="ECO:0007669"/>
    <property type="project" value="UniProtKB-UniRule"/>
</dbReference>
<keyword evidence="6" id="KW-0227">DNA damage</keyword>
<keyword evidence="6" id="KW-0234">DNA repair</keyword>
<evidence type="ECO:0000256" key="2">
    <source>
        <dbReference type="ARBA" id="ARBA00022490"/>
    </source>
</evidence>
<evidence type="ECO:0000256" key="1">
    <source>
        <dbReference type="ARBA" id="ARBA00004496"/>
    </source>
</evidence>
<comment type="cofactor">
    <cofactor evidence="6">
        <name>Mg(2+)</name>
        <dbReference type="ChEBI" id="CHEBI:18420"/>
    </cofactor>
</comment>